<evidence type="ECO:0000256" key="1">
    <source>
        <dbReference type="SAM" id="MobiDB-lite"/>
    </source>
</evidence>
<evidence type="ECO:0000313" key="3">
    <source>
        <dbReference type="Proteomes" id="UP001627284"/>
    </source>
</evidence>
<sequence length="156" mass="17360">ALYYIVYRALKIEGKKMLARKRGAAIILNVLQSTSNKGIYFVPFTSASNNDFKTRPSVDETVDGREEGANSSVGERLKEGAAKAVETGLNVGEKAKESMDEAWDAAKETTKNVKDALVDDANDEMKKGYEYPSTHKDKHTQNLRKRADGYDLSDRH</sequence>
<dbReference type="AlphaFoldDB" id="A0ABD2U7Z5"/>
<evidence type="ECO:0000313" key="2">
    <source>
        <dbReference type="EMBL" id="KAL3364485.1"/>
    </source>
</evidence>
<comment type="caution">
    <text evidence="2">The sequence shown here is derived from an EMBL/GenBank/DDBJ whole genome shotgun (WGS) entry which is preliminary data.</text>
</comment>
<feature type="non-terminal residue" evidence="2">
    <location>
        <position position="1"/>
    </location>
</feature>
<feature type="compositionally biased region" description="Basic and acidic residues" evidence="1">
    <location>
        <begin position="145"/>
        <end position="156"/>
    </location>
</feature>
<accession>A0ABD2U7Z5</accession>
<dbReference type="EMBL" id="JBJKTR010000007">
    <property type="protein sequence ID" value="KAL3364485.1"/>
    <property type="molecule type" value="Genomic_DNA"/>
</dbReference>
<reference evidence="2 3" key="1">
    <citation type="submission" date="2024-05" db="EMBL/GenBank/DDBJ databases">
        <title>De novo assembly of an allotetraploid wild potato.</title>
        <authorList>
            <person name="Hosaka A.J."/>
        </authorList>
    </citation>
    <scope>NUCLEOTIDE SEQUENCE [LARGE SCALE GENOMIC DNA]</scope>
    <source>
        <tissue evidence="2">Young leaves</tissue>
    </source>
</reference>
<organism evidence="2 3">
    <name type="scientific">Solanum stoloniferum</name>
    <dbReference type="NCBI Taxonomy" id="62892"/>
    <lineage>
        <taxon>Eukaryota</taxon>
        <taxon>Viridiplantae</taxon>
        <taxon>Streptophyta</taxon>
        <taxon>Embryophyta</taxon>
        <taxon>Tracheophyta</taxon>
        <taxon>Spermatophyta</taxon>
        <taxon>Magnoliopsida</taxon>
        <taxon>eudicotyledons</taxon>
        <taxon>Gunneridae</taxon>
        <taxon>Pentapetalae</taxon>
        <taxon>asterids</taxon>
        <taxon>lamiids</taxon>
        <taxon>Solanales</taxon>
        <taxon>Solanaceae</taxon>
        <taxon>Solanoideae</taxon>
        <taxon>Solaneae</taxon>
        <taxon>Solanum</taxon>
    </lineage>
</organism>
<dbReference type="Proteomes" id="UP001627284">
    <property type="component" value="Unassembled WGS sequence"/>
</dbReference>
<protein>
    <submittedName>
        <fullName evidence="2">Uncharacterized protein</fullName>
    </submittedName>
</protein>
<proteinExistence type="predicted"/>
<feature type="compositionally biased region" description="Basic and acidic residues" evidence="1">
    <location>
        <begin position="124"/>
        <end position="135"/>
    </location>
</feature>
<keyword evidence="3" id="KW-1185">Reference proteome</keyword>
<name>A0ABD2U7Z5_9SOLN</name>
<gene>
    <name evidence="2" type="ORF">AABB24_013313</name>
</gene>
<feature type="region of interest" description="Disordered" evidence="1">
    <location>
        <begin position="124"/>
        <end position="156"/>
    </location>
</feature>